<feature type="transmembrane region" description="Helical" evidence="8">
    <location>
        <begin position="131"/>
        <end position="157"/>
    </location>
</feature>
<dbReference type="AlphaFoldDB" id="A0A2S9SLE1"/>
<dbReference type="Pfam" id="PF01925">
    <property type="entry name" value="TauE"/>
    <property type="match status" value="1"/>
</dbReference>
<evidence type="ECO:0000256" key="5">
    <source>
        <dbReference type="ARBA" id="ARBA00022692"/>
    </source>
</evidence>
<dbReference type="PANTHER" id="PTHR30269:SF32">
    <property type="entry name" value="MEMBRANE TRANSPORTER PROTEIN-RELATED"/>
    <property type="match status" value="1"/>
</dbReference>
<feature type="transmembrane region" description="Helical" evidence="8">
    <location>
        <begin position="200"/>
        <end position="218"/>
    </location>
</feature>
<sequence>MEFTTEFLIFTSIVIFLSALVQSTIGFGFPMIATPLLAMVTDMKTAVIYVAIPTLVLNLSVLIIEGNFLKTIKRFYPLAIMAMIGSAVGTQILIYSNSEIFKLLLSISILFYLFSQKISFEMPWVRSKPNLATFVFGLSAGVIGGLTNVMALVLIIYSLESRHSKKEIIQSTNLCFMFGKIIQIAIFIAHGSFTQDILEISLYNLLIVGICLMIGFNLRKKIASDSYFKFIKAFLFFMAIALILQTFLN</sequence>
<evidence type="ECO:0000256" key="8">
    <source>
        <dbReference type="RuleBase" id="RU363041"/>
    </source>
</evidence>
<evidence type="ECO:0000313" key="9">
    <source>
        <dbReference type="EMBL" id="PRM87404.1"/>
    </source>
</evidence>
<evidence type="ECO:0000256" key="3">
    <source>
        <dbReference type="ARBA" id="ARBA00022448"/>
    </source>
</evidence>
<dbReference type="InterPro" id="IPR002781">
    <property type="entry name" value="TM_pro_TauE-like"/>
</dbReference>
<accession>A0A2S9SLE1</accession>
<proteinExistence type="inferred from homology"/>
<reference evidence="9 10" key="1">
    <citation type="submission" date="2017-09" db="EMBL/GenBank/DDBJ databases">
        <title>Reassesment of A. cryaerophilus.</title>
        <authorList>
            <person name="Perez-Cataluna A."/>
            <person name="Collado L."/>
            <person name="Salgado O."/>
            <person name="Lefinanco V."/>
            <person name="Figueras M.J."/>
        </authorList>
    </citation>
    <scope>NUCLEOTIDE SEQUENCE [LARGE SCALE GENOMIC DNA]</scope>
    <source>
        <strain evidence="9 10">LMG 9871</strain>
    </source>
</reference>
<dbReference type="OrthoDB" id="9155169at2"/>
<evidence type="ECO:0000256" key="6">
    <source>
        <dbReference type="ARBA" id="ARBA00022989"/>
    </source>
</evidence>
<keyword evidence="7 8" id="KW-0472">Membrane</keyword>
<dbReference type="InterPro" id="IPR052017">
    <property type="entry name" value="TSUP"/>
</dbReference>
<keyword evidence="5 8" id="KW-0812">Transmembrane</keyword>
<feature type="transmembrane region" description="Helical" evidence="8">
    <location>
        <begin position="230"/>
        <end position="248"/>
    </location>
</feature>
<feature type="transmembrane region" description="Helical" evidence="8">
    <location>
        <begin position="7"/>
        <end position="33"/>
    </location>
</feature>
<gene>
    <name evidence="9" type="ORF">CJ671_10125</name>
</gene>
<keyword evidence="4 8" id="KW-1003">Cell membrane</keyword>
<dbReference type="EMBL" id="NXGH01000045">
    <property type="protein sequence ID" value="PRM87404.1"/>
    <property type="molecule type" value="Genomic_DNA"/>
</dbReference>
<evidence type="ECO:0000256" key="4">
    <source>
        <dbReference type="ARBA" id="ARBA00022475"/>
    </source>
</evidence>
<comment type="similarity">
    <text evidence="2 8">Belongs to the 4-toluene sulfonate uptake permease (TSUP) (TC 2.A.102) family.</text>
</comment>
<evidence type="ECO:0000256" key="1">
    <source>
        <dbReference type="ARBA" id="ARBA00004651"/>
    </source>
</evidence>
<feature type="transmembrane region" description="Helical" evidence="8">
    <location>
        <begin position="75"/>
        <end position="94"/>
    </location>
</feature>
<dbReference type="GO" id="GO:0005886">
    <property type="term" value="C:plasma membrane"/>
    <property type="evidence" value="ECO:0007669"/>
    <property type="project" value="UniProtKB-SubCell"/>
</dbReference>
<dbReference type="RefSeq" id="WP_105912581.1">
    <property type="nucleotide sequence ID" value="NZ_NXGH01000045.1"/>
</dbReference>
<dbReference type="PANTHER" id="PTHR30269">
    <property type="entry name" value="TRANSMEMBRANE PROTEIN YFCA"/>
    <property type="match status" value="1"/>
</dbReference>
<keyword evidence="6 8" id="KW-1133">Transmembrane helix</keyword>
<evidence type="ECO:0000256" key="7">
    <source>
        <dbReference type="ARBA" id="ARBA00023136"/>
    </source>
</evidence>
<protein>
    <recommendedName>
        <fullName evidence="8">Probable membrane transporter protein</fullName>
    </recommendedName>
</protein>
<evidence type="ECO:0000256" key="2">
    <source>
        <dbReference type="ARBA" id="ARBA00009142"/>
    </source>
</evidence>
<dbReference type="Proteomes" id="UP000238649">
    <property type="component" value="Unassembled WGS sequence"/>
</dbReference>
<organism evidence="9 10">
    <name type="scientific">Aliarcobacter cryaerophilus</name>
    <dbReference type="NCBI Taxonomy" id="28198"/>
    <lineage>
        <taxon>Bacteria</taxon>
        <taxon>Pseudomonadati</taxon>
        <taxon>Campylobacterota</taxon>
        <taxon>Epsilonproteobacteria</taxon>
        <taxon>Campylobacterales</taxon>
        <taxon>Arcobacteraceae</taxon>
        <taxon>Aliarcobacter</taxon>
    </lineage>
</organism>
<comment type="caution">
    <text evidence="9">The sequence shown here is derived from an EMBL/GenBank/DDBJ whole genome shotgun (WGS) entry which is preliminary data.</text>
</comment>
<keyword evidence="3" id="KW-0813">Transport</keyword>
<evidence type="ECO:0000313" key="10">
    <source>
        <dbReference type="Proteomes" id="UP000238649"/>
    </source>
</evidence>
<comment type="subcellular location">
    <subcellularLocation>
        <location evidence="1 8">Cell membrane</location>
        <topology evidence="1 8">Multi-pass membrane protein</topology>
    </subcellularLocation>
</comment>
<feature type="transmembrane region" description="Helical" evidence="8">
    <location>
        <begin position="45"/>
        <end position="63"/>
    </location>
</feature>
<name>A0A2S9SLE1_9BACT</name>